<proteinExistence type="predicted"/>
<dbReference type="EMBL" id="JANBPG010000738">
    <property type="protein sequence ID" value="KAJ1894100.1"/>
    <property type="molecule type" value="Genomic_DNA"/>
</dbReference>
<organism evidence="1 2">
    <name type="scientific">Kickxella alabastrina</name>
    <dbReference type="NCBI Taxonomy" id="61397"/>
    <lineage>
        <taxon>Eukaryota</taxon>
        <taxon>Fungi</taxon>
        <taxon>Fungi incertae sedis</taxon>
        <taxon>Zoopagomycota</taxon>
        <taxon>Kickxellomycotina</taxon>
        <taxon>Kickxellomycetes</taxon>
        <taxon>Kickxellales</taxon>
        <taxon>Kickxellaceae</taxon>
        <taxon>Kickxella</taxon>
    </lineage>
</organism>
<name>A0ACC1IFB6_9FUNG</name>
<dbReference type="Proteomes" id="UP001150581">
    <property type="component" value="Unassembled WGS sequence"/>
</dbReference>
<keyword evidence="2" id="KW-1185">Reference proteome</keyword>
<reference evidence="1" key="1">
    <citation type="submission" date="2022-07" db="EMBL/GenBank/DDBJ databases">
        <title>Phylogenomic reconstructions and comparative analyses of Kickxellomycotina fungi.</title>
        <authorList>
            <person name="Reynolds N.K."/>
            <person name="Stajich J.E."/>
            <person name="Barry K."/>
            <person name="Grigoriev I.V."/>
            <person name="Crous P."/>
            <person name="Smith M.E."/>
        </authorList>
    </citation>
    <scope>NUCLEOTIDE SEQUENCE</scope>
    <source>
        <strain evidence="1">Benny 63K</strain>
    </source>
</reference>
<protein>
    <submittedName>
        <fullName evidence="1">Uncharacterized protein</fullName>
    </submittedName>
</protein>
<evidence type="ECO:0000313" key="1">
    <source>
        <dbReference type="EMBL" id="KAJ1894100.1"/>
    </source>
</evidence>
<comment type="caution">
    <text evidence="1">The sequence shown here is derived from an EMBL/GenBank/DDBJ whole genome shotgun (WGS) entry which is preliminary data.</text>
</comment>
<gene>
    <name evidence="1" type="ORF">LPJ66_005389</name>
</gene>
<evidence type="ECO:0000313" key="2">
    <source>
        <dbReference type="Proteomes" id="UP001150581"/>
    </source>
</evidence>
<accession>A0ACC1IFB6</accession>
<feature type="non-terminal residue" evidence="1">
    <location>
        <position position="872"/>
    </location>
</feature>
<sequence>MSESSSNSVADEGHEHDDKDSILMPTVAKRRIQIPQIPHSTTMSADTPVPRGPSDPVSGSNAQPGASNIAQNIHELGSTADLPPAYDIPSADNGMPLELRHSSSVPLRPSESIEGRRSIGIRAALVSKFTPKKKEAQNPQSVSTKRQQQQLESLMTQTGSTDNLGTEIPMLNGQRVGHPISFHHVEHLSPTVVGPKMALINSPDLYKSYTQPGKGSTFPAAPTERKSPFRSFKSASSLMKLTKSTPQAANVISEPMKSVVTFRGKPIGAPAEFQHVEHLSATDLGVKHYQILNHRQQKADIISVLANPAAVVSERDNLPKTAAEKAQKTTYRGLPLSGPVTFEHVEHISVKDYKTHVANSNQSVPASDQALVPALKPRISSSEAPPSVPELPGGNVQRPPTQHGPRLAALQHITLQPLPLAQASTDYLRQPQAQAPQSSGASETSQDWQPQEHDQDQDQDTKQKQKNKHKDKDKDKDKPSHSQAKTTNIKAKAGISRARQISSPFNVQHDVHISVEDLDDILQQGPESWKPKTSPLRLPQDIGEPEDPLESNSQPHTPIYESMKTEKRFNFGPDELAEHLGNAQLAAGAISGNGNPDTPGWLPHIEPVISPRGLMPPSVHRNVRAESVQFPGSPGAGEALRSPHASMDSQLMQMTTIRVPTPVSAPIGSSMARLIDASALKSGTALRTPVVNANSTASSASANSVPNNSRSVSDMTGGNGSESANLQDGSQSLSGGQQSEKSTKWIKRKSRVVSAHSMAQATKRFSMATSMPTLAAAQEEDEYVGVEPSAPVYEGDIIGTNEVIVQPDPAALDASAEAAASAAASAAATTSTAESDNLNSQGSERKRELSKSSGSVSGKSSKKRRENYGELE</sequence>